<dbReference type="Pfam" id="PF20485">
    <property type="entry name" value="DUF6724"/>
    <property type="match status" value="1"/>
</dbReference>
<feature type="transmembrane region" description="Helical" evidence="2">
    <location>
        <begin position="6"/>
        <end position="34"/>
    </location>
</feature>
<dbReference type="Proteomes" id="UP001487305">
    <property type="component" value="Unassembled WGS sequence"/>
</dbReference>
<dbReference type="InterPro" id="IPR046570">
    <property type="entry name" value="DUF6724"/>
</dbReference>
<keyword evidence="2" id="KW-0812">Transmembrane</keyword>
<dbReference type="RefSeq" id="WP_102375687.1">
    <property type="nucleotide sequence ID" value="NZ_JBBNOP010000001.1"/>
</dbReference>
<protein>
    <submittedName>
        <fullName evidence="3">DUF6724 family protein</fullName>
    </submittedName>
</protein>
<feature type="compositionally biased region" description="Acidic residues" evidence="1">
    <location>
        <begin position="49"/>
        <end position="68"/>
    </location>
</feature>
<reference evidence="3 4" key="1">
    <citation type="submission" date="2024-04" db="EMBL/GenBank/DDBJ databases">
        <title>Human intestinal bacterial collection.</title>
        <authorList>
            <person name="Pauvert C."/>
            <person name="Hitch T.C.A."/>
            <person name="Clavel T."/>
        </authorList>
    </citation>
    <scope>NUCLEOTIDE SEQUENCE [LARGE SCALE GENOMIC DNA]</scope>
    <source>
        <strain evidence="3 4">CLA-KB-H42</strain>
    </source>
</reference>
<evidence type="ECO:0000313" key="3">
    <source>
        <dbReference type="EMBL" id="MEQ3361363.1"/>
    </source>
</evidence>
<keyword evidence="2" id="KW-1133">Transmembrane helix</keyword>
<feature type="region of interest" description="Disordered" evidence="1">
    <location>
        <begin position="47"/>
        <end position="68"/>
    </location>
</feature>
<comment type="caution">
    <text evidence="3">The sequence shown here is derived from an EMBL/GenBank/DDBJ whole genome shotgun (WGS) entry which is preliminary data.</text>
</comment>
<accession>A0ABV1J8F2</accession>
<organism evidence="3 4">
    <name type="scientific">Raoultibacter massiliensis</name>
    <dbReference type="NCBI Taxonomy" id="1852371"/>
    <lineage>
        <taxon>Bacteria</taxon>
        <taxon>Bacillati</taxon>
        <taxon>Actinomycetota</taxon>
        <taxon>Coriobacteriia</taxon>
        <taxon>Eggerthellales</taxon>
        <taxon>Eggerthellaceae</taxon>
        <taxon>Raoultibacter</taxon>
    </lineage>
</organism>
<proteinExistence type="predicted"/>
<name>A0ABV1J8F2_9ACTN</name>
<keyword evidence="4" id="KW-1185">Reference proteome</keyword>
<evidence type="ECO:0000313" key="4">
    <source>
        <dbReference type="Proteomes" id="UP001487305"/>
    </source>
</evidence>
<sequence length="68" mass="7891">MDLGELYHFLFETVPGIGVLVLAGLVLSIIASVIMERRTRKRFTNHEPTEDDWSFFDDDDEDEDEESK</sequence>
<keyword evidence="2" id="KW-0472">Membrane</keyword>
<evidence type="ECO:0000256" key="1">
    <source>
        <dbReference type="SAM" id="MobiDB-lite"/>
    </source>
</evidence>
<dbReference type="EMBL" id="JBBNOP010000001">
    <property type="protein sequence ID" value="MEQ3361363.1"/>
    <property type="molecule type" value="Genomic_DNA"/>
</dbReference>
<evidence type="ECO:0000256" key="2">
    <source>
        <dbReference type="SAM" id="Phobius"/>
    </source>
</evidence>
<gene>
    <name evidence="3" type="ORF">AAA083_00065</name>
</gene>